<feature type="region of interest" description="Disordered" evidence="1">
    <location>
        <begin position="811"/>
        <end position="850"/>
    </location>
</feature>
<reference evidence="5" key="1">
    <citation type="submission" date="2016-10" db="EMBL/GenBank/DDBJ databases">
        <authorList>
            <person name="Varghese N."/>
            <person name="Submissions S."/>
        </authorList>
    </citation>
    <scope>NUCLEOTIDE SEQUENCE [LARGE SCALE GENOMIC DNA]</scope>
    <source>
        <strain evidence="5">DSM 45079</strain>
    </source>
</reference>
<evidence type="ECO:0000313" key="5">
    <source>
        <dbReference type="Proteomes" id="UP000182977"/>
    </source>
</evidence>
<dbReference type="Proteomes" id="UP000182977">
    <property type="component" value="Chromosome I"/>
</dbReference>
<keyword evidence="5" id="KW-1185">Reference proteome</keyword>
<dbReference type="Pfam" id="PF01425">
    <property type="entry name" value="Amidase"/>
    <property type="match status" value="1"/>
</dbReference>
<evidence type="ECO:0000313" key="4">
    <source>
        <dbReference type="EMBL" id="SDU72463.1"/>
    </source>
</evidence>
<dbReference type="STRING" id="419479.SAMN04488563_4348"/>
<dbReference type="OrthoDB" id="182039at2"/>
<name>A0A1H2KUY0_9ACTN</name>
<feature type="domain" description="Amidase" evidence="3">
    <location>
        <begin position="351"/>
        <end position="783"/>
    </location>
</feature>
<feature type="chain" id="PRO_5039538631" evidence="2">
    <location>
        <begin position="22"/>
        <end position="850"/>
    </location>
</feature>
<dbReference type="PANTHER" id="PTHR42678">
    <property type="entry name" value="AMIDASE"/>
    <property type="match status" value="1"/>
</dbReference>
<gene>
    <name evidence="4" type="ORF">SAMN04488563_4348</name>
</gene>
<feature type="signal peptide" evidence="2">
    <location>
        <begin position="1"/>
        <end position="21"/>
    </location>
</feature>
<dbReference type="Gene3D" id="3.90.1300.10">
    <property type="entry name" value="Amidase signature (AS) domain"/>
    <property type="match status" value="1"/>
</dbReference>
<dbReference type="PANTHER" id="PTHR42678:SF34">
    <property type="entry name" value="OS04G0183300 PROTEIN"/>
    <property type="match status" value="1"/>
</dbReference>
<evidence type="ECO:0000256" key="2">
    <source>
        <dbReference type="SAM" id="SignalP"/>
    </source>
</evidence>
<dbReference type="AlphaFoldDB" id="A0A1H2KUY0"/>
<dbReference type="EMBL" id="LT629791">
    <property type="protein sequence ID" value="SDU72463.1"/>
    <property type="molecule type" value="Genomic_DNA"/>
</dbReference>
<keyword evidence="2" id="KW-0732">Signal</keyword>
<dbReference type="InterPro" id="IPR023631">
    <property type="entry name" value="Amidase_dom"/>
</dbReference>
<proteinExistence type="predicted"/>
<evidence type="ECO:0000256" key="1">
    <source>
        <dbReference type="SAM" id="MobiDB-lite"/>
    </source>
</evidence>
<evidence type="ECO:0000259" key="3">
    <source>
        <dbReference type="Pfam" id="PF01425"/>
    </source>
</evidence>
<organism evidence="4 5">
    <name type="scientific">Jiangella alkaliphila</name>
    <dbReference type="NCBI Taxonomy" id="419479"/>
    <lineage>
        <taxon>Bacteria</taxon>
        <taxon>Bacillati</taxon>
        <taxon>Actinomycetota</taxon>
        <taxon>Actinomycetes</taxon>
        <taxon>Jiangellales</taxon>
        <taxon>Jiangellaceae</taxon>
        <taxon>Jiangella</taxon>
    </lineage>
</organism>
<dbReference type="InterPro" id="IPR036928">
    <property type="entry name" value="AS_sf"/>
</dbReference>
<accession>A0A1H2KUY0</accession>
<dbReference type="SUPFAM" id="SSF75304">
    <property type="entry name" value="Amidase signature (AS) enzymes"/>
    <property type="match status" value="1"/>
</dbReference>
<sequence>MPHSMSRVRVTAGGLAAVALAAAVLLPAAPTGAVTSVPAGNGATWQVHDAAPPGLDTGSIRAVSNAPVEGFGNIFVRVTGPAGAAEPRLNGEMMRGFGLTFDGVDTFESTRSVQLGDVRIARDVTVDGPDAWARFFDTFTNTGRAPVTVEVSFGGSLGYGAAQNQGAIRATSSGDAVVDGQDAWTLAATPNPAQRPVGVVLGTPGAAVPLDRTGNQQRDPFETPMATAGHEANFQGYVSTFTVRPRETLSLARFVTVGATGAGARDAAAEQLTGLAAKPDLAGLTTLERCTLRNWDRSLLGVARCPSTPVLATPSPGPQAAAYTTSSYDVVNASIDQLLRDLDAGVTTSAEITRAYLDRIAVYDGGPLGSHAFIDVADDAMAQARAADRARARGETGELLGVPIAIKDLYDTKDMPTTGGTLALEGWQPETDAYQVERLRDAGAVIIGKANLSEFANSGGYSESGWGQVWNALYPSKTSFGSSGGSAVAVSASMAAGALGSQTGVSLYAPSTGNSMTTFRGTDGMASLRGIMPLSWAQDYGGPIARTVTDLAHLLNATTGTDPLDPLTAEADAHRPADWTAHLDAGALAGLRIGYLPSSFVSSYADDGTGAAVLAHFADLEAAGATMVELGAPPSGGQSPAGSRSEEGWARYIELHDDFPYPDGDALLSSPLVLPYNQRALRDTPRMTPEQVDAWLAYRAQYKETIAGWMDAADVDAVVYPGFISDMYNNDASGNQLTADRGTGVLTSNVGLPTVVVPVGTSPHGYSISMQLVGRAWDDAAILGMGYALEQQTNGQQVPGDAPPLEYRPGARPHAVPQIAPLVPGRSPSAAGLRGFGPIGPGAENPQNDG</sequence>
<protein>
    <submittedName>
        <fullName evidence="4">Amidase</fullName>
    </submittedName>
</protein>